<comment type="caution">
    <text evidence="1">The sequence shown here is derived from an EMBL/GenBank/DDBJ whole genome shotgun (WGS) entry which is preliminary data.</text>
</comment>
<reference evidence="1" key="1">
    <citation type="submission" date="2021-06" db="EMBL/GenBank/DDBJ databases">
        <authorList>
            <person name="Kallberg Y."/>
            <person name="Tangrot J."/>
            <person name="Rosling A."/>
        </authorList>
    </citation>
    <scope>NUCLEOTIDE SEQUENCE</scope>
    <source>
        <strain evidence="1">UK204</strain>
    </source>
</reference>
<accession>A0A9N9BSS2</accession>
<organism evidence="1 2">
    <name type="scientific">Funneliformis caledonium</name>
    <dbReference type="NCBI Taxonomy" id="1117310"/>
    <lineage>
        <taxon>Eukaryota</taxon>
        <taxon>Fungi</taxon>
        <taxon>Fungi incertae sedis</taxon>
        <taxon>Mucoromycota</taxon>
        <taxon>Glomeromycotina</taxon>
        <taxon>Glomeromycetes</taxon>
        <taxon>Glomerales</taxon>
        <taxon>Glomeraceae</taxon>
        <taxon>Funneliformis</taxon>
    </lineage>
</organism>
<evidence type="ECO:0000313" key="2">
    <source>
        <dbReference type="Proteomes" id="UP000789570"/>
    </source>
</evidence>
<evidence type="ECO:0000313" key="1">
    <source>
        <dbReference type="EMBL" id="CAG8575928.1"/>
    </source>
</evidence>
<feature type="non-terminal residue" evidence="1">
    <location>
        <position position="60"/>
    </location>
</feature>
<gene>
    <name evidence="1" type="ORF">FCALED_LOCUS7340</name>
</gene>
<dbReference type="Proteomes" id="UP000789570">
    <property type="component" value="Unassembled WGS sequence"/>
</dbReference>
<protein>
    <submittedName>
        <fullName evidence="1">14710_t:CDS:1</fullName>
    </submittedName>
</protein>
<proteinExistence type="predicted"/>
<dbReference type="EMBL" id="CAJVPQ010001924">
    <property type="protein sequence ID" value="CAG8575928.1"/>
    <property type="molecule type" value="Genomic_DNA"/>
</dbReference>
<keyword evidence="2" id="KW-1185">Reference proteome</keyword>
<name>A0A9N9BSS2_9GLOM</name>
<dbReference type="AlphaFoldDB" id="A0A9N9BSS2"/>
<sequence>KLGKIWVIVITNAFKIEINEPDVQVVIHVEFPISMSNNSVLSEEEPEALNYINLSDVKNK</sequence>